<sequence length="74" mass="8067">MIVVSGGGLFPSFRCWLDCNAGKVSIHPLKRLRTQGNSSATTPYAQEKLPAPMAPLVASRRAISSKPMRLRRVS</sequence>
<keyword evidence="2" id="KW-1185">Reference proteome</keyword>
<dbReference type="EMBL" id="LSBJ02000004">
    <property type="protein sequence ID" value="OWT42989.1"/>
    <property type="molecule type" value="Genomic_DNA"/>
</dbReference>
<evidence type="ECO:0000313" key="2">
    <source>
        <dbReference type="Proteomes" id="UP000078397"/>
    </source>
</evidence>
<dbReference type="KEGG" id="pchm:VFPPC_17818"/>
<proteinExistence type="predicted"/>
<dbReference type="AlphaFoldDB" id="A0A219AQV3"/>
<protein>
    <submittedName>
        <fullName evidence="1">Uncharacterized protein</fullName>
    </submittedName>
</protein>
<dbReference type="Proteomes" id="UP000078397">
    <property type="component" value="Unassembled WGS sequence"/>
</dbReference>
<accession>A0A219AQV3</accession>
<dbReference type="RefSeq" id="XP_022285447.1">
    <property type="nucleotide sequence ID" value="XM_022429499.1"/>
</dbReference>
<comment type="caution">
    <text evidence="1">The sequence shown here is derived from an EMBL/GenBank/DDBJ whole genome shotgun (WGS) entry which is preliminary data.</text>
</comment>
<dbReference type="GeneID" id="33936729"/>
<gene>
    <name evidence="1" type="ORF">VFPPC_17818</name>
</gene>
<organism evidence="1 2">
    <name type="scientific">Pochonia chlamydosporia 170</name>
    <dbReference type="NCBI Taxonomy" id="1380566"/>
    <lineage>
        <taxon>Eukaryota</taxon>
        <taxon>Fungi</taxon>
        <taxon>Dikarya</taxon>
        <taxon>Ascomycota</taxon>
        <taxon>Pezizomycotina</taxon>
        <taxon>Sordariomycetes</taxon>
        <taxon>Hypocreomycetidae</taxon>
        <taxon>Hypocreales</taxon>
        <taxon>Clavicipitaceae</taxon>
        <taxon>Pochonia</taxon>
    </lineage>
</organism>
<name>A0A219AQV3_METCM</name>
<reference evidence="1 2" key="1">
    <citation type="journal article" date="2016" name="PLoS Pathog.">
        <title>Biosynthesis of antibiotic leucinostatins in bio-control fungus Purpureocillium lilacinum and their inhibition on phytophthora revealed by genome mining.</title>
        <authorList>
            <person name="Wang G."/>
            <person name="Liu Z."/>
            <person name="Lin R."/>
            <person name="Li E."/>
            <person name="Mao Z."/>
            <person name="Ling J."/>
            <person name="Yang Y."/>
            <person name="Yin W.B."/>
            <person name="Xie B."/>
        </authorList>
    </citation>
    <scope>NUCLEOTIDE SEQUENCE [LARGE SCALE GENOMIC DNA]</scope>
    <source>
        <strain evidence="1">170</strain>
    </source>
</reference>
<evidence type="ECO:0000313" key="1">
    <source>
        <dbReference type="EMBL" id="OWT42989.1"/>
    </source>
</evidence>